<dbReference type="Pfam" id="PF04851">
    <property type="entry name" value="ResIII"/>
    <property type="match status" value="1"/>
</dbReference>
<dbReference type="PANTHER" id="PTHR47396:SF1">
    <property type="entry name" value="ATP-DEPENDENT HELICASE IRC3-RELATED"/>
    <property type="match status" value="1"/>
</dbReference>
<dbReference type="SMART" id="SM00487">
    <property type="entry name" value="DEXDc"/>
    <property type="match status" value="1"/>
</dbReference>
<dbReference type="Pfam" id="PF08463">
    <property type="entry name" value="EcoEI_R_C"/>
    <property type="match status" value="1"/>
</dbReference>
<feature type="coiled-coil region" evidence="1">
    <location>
        <begin position="128"/>
        <end position="190"/>
    </location>
</feature>
<dbReference type="SMART" id="SM00490">
    <property type="entry name" value="HELICc"/>
    <property type="match status" value="1"/>
</dbReference>
<evidence type="ECO:0000313" key="4">
    <source>
        <dbReference type="EMBL" id="SEI39726.1"/>
    </source>
</evidence>
<dbReference type="PROSITE" id="PS51194">
    <property type="entry name" value="HELICASE_CTER"/>
    <property type="match status" value="1"/>
</dbReference>
<dbReference type="InterPro" id="IPR027417">
    <property type="entry name" value="P-loop_NTPase"/>
</dbReference>
<dbReference type="CDD" id="cd18032">
    <property type="entry name" value="DEXHc_RE_I_III_res"/>
    <property type="match status" value="1"/>
</dbReference>
<dbReference type="PROSITE" id="PS51192">
    <property type="entry name" value="HELICASE_ATP_BIND_1"/>
    <property type="match status" value="1"/>
</dbReference>
<dbReference type="InterPro" id="IPR013670">
    <property type="entry name" value="EcoEI_R_C_dom"/>
</dbReference>
<dbReference type="InterPro" id="IPR050742">
    <property type="entry name" value="Helicase_Restrict-Modif_Enz"/>
</dbReference>
<dbReference type="InterPro" id="IPR001650">
    <property type="entry name" value="Helicase_C-like"/>
</dbReference>
<feature type="domain" description="Helicase ATP-binding" evidence="2">
    <location>
        <begin position="407"/>
        <end position="591"/>
    </location>
</feature>
<keyword evidence="1" id="KW-0175">Coiled coil</keyword>
<dbReference type="CDD" id="cd18799">
    <property type="entry name" value="SF2_C_EcoAI-like"/>
    <property type="match status" value="1"/>
</dbReference>
<dbReference type="Pfam" id="PF13643">
    <property type="entry name" value="DUF4145"/>
    <property type="match status" value="1"/>
</dbReference>
<dbReference type="EMBL" id="FNYD01000001">
    <property type="protein sequence ID" value="SEI39726.1"/>
    <property type="molecule type" value="Genomic_DNA"/>
</dbReference>
<name>A0A1H6QCZ8_9RHOB</name>
<dbReference type="AlphaFoldDB" id="A0A1H6QCZ8"/>
<gene>
    <name evidence="4" type="ORF">SAMN05444007_10135</name>
</gene>
<dbReference type="STRING" id="1227549.SAMN05444007_10135"/>
<dbReference type="Gene3D" id="3.90.1570.30">
    <property type="match status" value="1"/>
</dbReference>
<feature type="domain" description="Helicase C-terminal" evidence="3">
    <location>
        <begin position="667"/>
        <end position="823"/>
    </location>
</feature>
<dbReference type="InterPro" id="IPR006935">
    <property type="entry name" value="Helicase/UvrB_N"/>
</dbReference>
<dbReference type="Gene3D" id="3.40.50.300">
    <property type="entry name" value="P-loop containing nucleotide triphosphate hydrolases"/>
    <property type="match status" value="2"/>
</dbReference>
<dbReference type="Pfam" id="PF00271">
    <property type="entry name" value="Helicase_C"/>
    <property type="match status" value="1"/>
</dbReference>
<evidence type="ECO:0000313" key="5">
    <source>
        <dbReference type="Proteomes" id="UP000199379"/>
    </source>
</evidence>
<dbReference type="InterPro" id="IPR025285">
    <property type="entry name" value="DUF4145"/>
</dbReference>
<evidence type="ECO:0000259" key="2">
    <source>
        <dbReference type="PROSITE" id="PS51192"/>
    </source>
</evidence>
<reference evidence="4 5" key="1">
    <citation type="submission" date="2016-10" db="EMBL/GenBank/DDBJ databases">
        <authorList>
            <person name="de Groot N.N."/>
        </authorList>
    </citation>
    <scope>NUCLEOTIDE SEQUENCE [LARGE SCALE GENOMIC DNA]</scope>
    <source>
        <strain evidence="4 5">DSM 29340</strain>
    </source>
</reference>
<accession>A0A1H6QCZ8</accession>
<dbReference type="PANTHER" id="PTHR47396">
    <property type="entry name" value="TYPE I RESTRICTION ENZYME ECOKI R PROTEIN"/>
    <property type="match status" value="1"/>
</dbReference>
<sequence length="1098" mass="123758">MAVLASHAESYFVDDANTALIKTRQFAERLTRVIAENTGADVSAEDTLSDMLRSIRRDDLVPREILDILHRLRIDGNDAVHGHDGERRIAFEALKLCHRLGVWLRASTTRQPRLTIPFVPPRLAENDASDLKAQVSALRSELKERSAEVARLADEAENARSAALNAEDRARLAEEERAIYEELAENAERRAVSPVERAAAKTFIKAAFASAKDMDFDEADTRLLVDEQLRQSGWDVDSATLRHSKGTRPERNRNMAIAEWPTSSGPADYALFTGRTLVGVVEAKRKRKNVMSALDAQATRYSRDIEPDDSFDIAGGPWGQHKAPFIFATNGRSYYPAMATQSGIWFRDTRDETNASRALEGWFTPKGLIERLEVDRRAAEKELDDKPFNFGFDLRPYQKNAIKAVEKGVSEGQREMLIAMATGTGKTKLAIAMIYRLLEAKRFLRVCFVVDRSALGEQAESAFETTRMVGAKTFAEIFGLRGLDAQEIDRDAKIHICTVQSLVKRVLEREPGERPPVDQYDLILIDECHRGYLLDREMSEAETTFRDQNDYVSKYRRVVEYFDSVKVGLTATPALHTAQIFGDPIYRYSYREAVIDGWLIDHDPPHLIKTALSEAGITIEAGETIDVLDPRTGEIDTATLPDQLDFTVEHFNRRVRAPKFNQVVAAEIARRIDIMSPDAGKTLVFATSDDHADEVVQYLRQAYRDEGLEIREDMIQKITGSVDKPGQLILKYKNEADPRIAVTVDLLTTGIDVPAITNLVFLRRVNSRILYDQMIGRATRKCDEIGKEAFQIYDAVDLYPNLQAMTEMRPVVVDPKVSFETLFDGFENAGDASHQEEILDQIIVKLSRKVRKMNAEIREQYTAQAGETPEQTLERFRGGPAPEVRQWTQSRPGLGKFFDFKGDRGAPPIIPIYTGDDTVTGVTRGYGEGVRPADFIDAFETFVRNNANKIDALNLVVTRPRDLTRESLRDLRLALDARHFTESALRTAWRDRTNEDIAASIIGFIRQAALGDPLVPYADRVDAAIRKVASAHDLDDVQRRWLDRIGDEMKSQVVIDRQAFDDPPFAQQGGYRRLNKIFGGELDAILEEIRTETWEPAA</sequence>
<evidence type="ECO:0000256" key="1">
    <source>
        <dbReference type="SAM" id="Coils"/>
    </source>
</evidence>
<evidence type="ECO:0000259" key="3">
    <source>
        <dbReference type="PROSITE" id="PS51194"/>
    </source>
</evidence>
<proteinExistence type="predicted"/>
<dbReference type="NCBIfam" id="NF008521">
    <property type="entry name" value="PRK11448.1"/>
    <property type="match status" value="1"/>
</dbReference>
<dbReference type="GO" id="GO:0006304">
    <property type="term" value="P:DNA modification"/>
    <property type="evidence" value="ECO:0007669"/>
    <property type="project" value="InterPro"/>
</dbReference>
<dbReference type="SUPFAM" id="SSF52540">
    <property type="entry name" value="P-loop containing nucleoside triphosphate hydrolases"/>
    <property type="match status" value="1"/>
</dbReference>
<keyword evidence="5" id="KW-1185">Reference proteome</keyword>
<protein>
    <submittedName>
        <fullName evidence="4">Type I restriction enzyme, R subunit</fullName>
    </submittedName>
</protein>
<dbReference type="GO" id="GO:0005829">
    <property type="term" value="C:cytosol"/>
    <property type="evidence" value="ECO:0007669"/>
    <property type="project" value="TreeGrafter"/>
</dbReference>
<dbReference type="GO" id="GO:0016787">
    <property type="term" value="F:hydrolase activity"/>
    <property type="evidence" value="ECO:0007669"/>
    <property type="project" value="InterPro"/>
</dbReference>
<dbReference type="GO" id="GO:0005524">
    <property type="term" value="F:ATP binding"/>
    <property type="evidence" value="ECO:0007669"/>
    <property type="project" value="InterPro"/>
</dbReference>
<dbReference type="Proteomes" id="UP000199379">
    <property type="component" value="Unassembled WGS sequence"/>
</dbReference>
<dbReference type="InterPro" id="IPR014001">
    <property type="entry name" value="Helicase_ATP-bd"/>
</dbReference>
<dbReference type="GO" id="GO:0003677">
    <property type="term" value="F:DNA binding"/>
    <property type="evidence" value="ECO:0007669"/>
    <property type="project" value="InterPro"/>
</dbReference>
<organism evidence="4 5">
    <name type="scientific">Cribrihabitans marinus</name>
    <dbReference type="NCBI Taxonomy" id="1227549"/>
    <lineage>
        <taxon>Bacteria</taxon>
        <taxon>Pseudomonadati</taxon>
        <taxon>Pseudomonadota</taxon>
        <taxon>Alphaproteobacteria</taxon>
        <taxon>Rhodobacterales</taxon>
        <taxon>Paracoccaceae</taxon>
        <taxon>Cribrihabitans</taxon>
    </lineage>
</organism>